<dbReference type="OrthoDB" id="9936937at2759"/>
<dbReference type="PANTHER" id="PTHR36855:SF1">
    <property type="entry name" value="PEROXISOME MEMBRANE ANCHOR PROTEIN PEX14P N-TERMINAL DOMAIN-CONTAINING PROTEIN"/>
    <property type="match status" value="1"/>
</dbReference>
<dbReference type="Pfam" id="PF17733">
    <property type="entry name" value="KPWE_dom"/>
    <property type="match status" value="1"/>
</dbReference>
<dbReference type="GeneID" id="39584867"/>
<dbReference type="Pfam" id="PF25871">
    <property type="entry name" value="HTH_76"/>
    <property type="match status" value="1"/>
</dbReference>
<evidence type="ECO:0000313" key="5">
    <source>
        <dbReference type="Proteomes" id="UP000279236"/>
    </source>
</evidence>
<evidence type="ECO:0000256" key="1">
    <source>
        <dbReference type="SAM" id="MobiDB-lite"/>
    </source>
</evidence>
<name>A0A427YA31_9TREE</name>
<feature type="region of interest" description="Disordered" evidence="1">
    <location>
        <begin position="195"/>
        <end position="255"/>
    </location>
</feature>
<feature type="compositionally biased region" description="Low complexity" evidence="1">
    <location>
        <begin position="1"/>
        <end position="43"/>
    </location>
</feature>
<keyword evidence="5" id="KW-1185">Reference proteome</keyword>
<dbReference type="PANTHER" id="PTHR36855">
    <property type="entry name" value="CHROMOSOME 10, WHOLE GENOME SHOTGUN SEQUENCE"/>
    <property type="match status" value="1"/>
</dbReference>
<reference evidence="4 5" key="1">
    <citation type="submission" date="2018-11" db="EMBL/GenBank/DDBJ databases">
        <title>Genome sequence of Apiotrichum porosum DSM 27194.</title>
        <authorList>
            <person name="Aliyu H."/>
            <person name="Gorte O."/>
            <person name="Ochsenreither K."/>
        </authorList>
    </citation>
    <scope>NUCLEOTIDE SEQUENCE [LARGE SCALE GENOMIC DNA]</scope>
    <source>
        <strain evidence="4 5">DSM 27194</strain>
    </source>
</reference>
<dbReference type="AlphaFoldDB" id="A0A427YA31"/>
<dbReference type="STRING" id="105984.A0A427YA31"/>
<sequence length="255" mass="26230">MATEQPPTDTPTASSTAPVAPAAVPVPTAPTDAAPGTTSGAAPETVDSDGTPVALKELVLGFESYNFSGDDAFRTGLPAVIKALKGGRKSTAADIDDIIARAQWFYYTRLKGSAVPFETYLKIRTHETESRPMKSPMVSTSALPTEPEAPAYSEGSISVTAAPPTPPTGHLARAPDEMTFNDVVRLIAAGRAGEVPTQDIPDGINEAAPSVSTMSARPKPWESSGEATAVDSAVESATHDHGTAPDGSSAAPPAY</sequence>
<evidence type="ECO:0000313" key="4">
    <source>
        <dbReference type="EMBL" id="RSH87807.1"/>
    </source>
</evidence>
<dbReference type="InterPro" id="IPR040554">
    <property type="entry name" value="KPWE_PEX14_dom"/>
</dbReference>
<accession>A0A427YA31</accession>
<feature type="region of interest" description="Disordered" evidence="1">
    <location>
        <begin position="1"/>
        <end position="49"/>
    </location>
</feature>
<dbReference type="Proteomes" id="UP000279236">
    <property type="component" value="Unassembled WGS sequence"/>
</dbReference>
<evidence type="ECO:0000259" key="2">
    <source>
        <dbReference type="Pfam" id="PF17733"/>
    </source>
</evidence>
<organism evidence="4 5">
    <name type="scientific">Apiotrichum porosum</name>
    <dbReference type="NCBI Taxonomy" id="105984"/>
    <lineage>
        <taxon>Eukaryota</taxon>
        <taxon>Fungi</taxon>
        <taxon>Dikarya</taxon>
        <taxon>Basidiomycota</taxon>
        <taxon>Agaricomycotina</taxon>
        <taxon>Tremellomycetes</taxon>
        <taxon>Trichosporonales</taxon>
        <taxon>Trichosporonaceae</taxon>
        <taxon>Apiotrichum</taxon>
    </lineage>
</organism>
<evidence type="ECO:0000259" key="3">
    <source>
        <dbReference type="Pfam" id="PF25871"/>
    </source>
</evidence>
<comment type="caution">
    <text evidence="4">The sequence shown here is derived from an EMBL/GenBank/DDBJ whole genome shotgun (WGS) entry which is preliminary data.</text>
</comment>
<feature type="domain" description="Peroxisomal membrane protein PEX14-like KPWE" evidence="2">
    <location>
        <begin position="175"/>
        <end position="222"/>
    </location>
</feature>
<protein>
    <submittedName>
        <fullName evidence="4">Uncharacterized protein</fullName>
    </submittedName>
</protein>
<dbReference type="InterPro" id="IPR058841">
    <property type="entry name" value="HTH_76"/>
</dbReference>
<feature type="region of interest" description="Disordered" evidence="1">
    <location>
        <begin position="131"/>
        <end position="157"/>
    </location>
</feature>
<dbReference type="RefSeq" id="XP_028480015.1">
    <property type="nucleotide sequence ID" value="XM_028616158.1"/>
</dbReference>
<proteinExistence type="predicted"/>
<feature type="domain" description="PEX14-like helix-turn-helix" evidence="3">
    <location>
        <begin position="61"/>
        <end position="126"/>
    </location>
</feature>
<dbReference type="EMBL" id="RSCE01000001">
    <property type="protein sequence ID" value="RSH87807.1"/>
    <property type="molecule type" value="Genomic_DNA"/>
</dbReference>
<gene>
    <name evidence="4" type="ORF">EHS24_000324</name>
</gene>